<protein>
    <submittedName>
        <fullName evidence="3">Diguanylate cyclase (GGDEF)-like protein</fullName>
    </submittedName>
</protein>
<accession>A0A7W9FHE7</accession>
<dbReference type="InterPro" id="IPR000160">
    <property type="entry name" value="GGDEF_dom"/>
</dbReference>
<dbReference type="SMART" id="SM00267">
    <property type="entry name" value="GGDEF"/>
    <property type="match status" value="1"/>
</dbReference>
<dbReference type="PROSITE" id="PS50883">
    <property type="entry name" value="EAL"/>
    <property type="match status" value="1"/>
</dbReference>
<dbReference type="CDD" id="cd01948">
    <property type="entry name" value="EAL"/>
    <property type="match status" value="1"/>
</dbReference>
<sequence>MRNQFWAVAAGGGLAIALLGFTLDRMAANFDAVSLKREQEVVQNGLASRIDEVGRQVVPQVVWDDAVVNLDNRLDKSWARDNIGIYLHVTSGFQFSWVLNADDQPVYGMIDGRDAELAEFAGLSDSVAQIVRQVRDAEALRREVAAETLVEPQSAIVASTTDMVGADLTILSATLVQPDFGSAIVQGRRAPIVITGRLMDAAFVDSFSRRYMLEDAHLHEGDARGEPGQAHAGIVGPSNEIVSTLDWSPQQPGDALLRTFMPLTLALLAGMLALALLAYRKARAGAQAVVASEQRALHMAHHDALTGLGNRHAMDQALAQAATALLTGGPRYALHCIDLDNFKEINDLAGHAVGDELLRVAARRLTKIAGGRAHCFRLDGDEFAVLQPVTADEEAEALADSICRVLAKRFALTVGRFTLTASIGVGVMDTADATATEVLRKADLALFSAKRDGRAKYAVYDSAMDELLRRRRGLQDALRRDLQAGALTMVYQPQVDQDRNLIGVEALVRWTSEEFGKISPAIFVPLAEESGMIEALGAFTLKRAFEDSRRWPDLKVAVNVSALQLRDPGFTDRVLLLATEAGVRPSGIELELTEGVLVERGQGASSRLDALRDAGFSIAIDDFGTGYSSLSYLSRFPIGKIKIDRSFVIDMGRSKSADALVSSIVQLGRSLNMRVIAEGVETPEQWLRLAAAGCREFQGYLASRPVSAEDIDRLYAGETIGAAGQDPDYAPSWKRSAA</sequence>
<dbReference type="Pfam" id="PF00990">
    <property type="entry name" value="GGDEF"/>
    <property type="match status" value="1"/>
</dbReference>
<dbReference type="SUPFAM" id="SSF55073">
    <property type="entry name" value="Nucleotide cyclase"/>
    <property type="match status" value="1"/>
</dbReference>
<dbReference type="SUPFAM" id="SSF141868">
    <property type="entry name" value="EAL domain-like"/>
    <property type="match status" value="1"/>
</dbReference>
<evidence type="ECO:0000313" key="4">
    <source>
        <dbReference type="Proteomes" id="UP000545037"/>
    </source>
</evidence>
<dbReference type="InterPro" id="IPR035919">
    <property type="entry name" value="EAL_sf"/>
</dbReference>
<dbReference type="InterPro" id="IPR001633">
    <property type="entry name" value="EAL_dom"/>
</dbReference>
<feature type="domain" description="GGDEF" evidence="2">
    <location>
        <begin position="330"/>
        <end position="462"/>
    </location>
</feature>
<dbReference type="InterPro" id="IPR029787">
    <property type="entry name" value="Nucleotide_cyclase"/>
</dbReference>
<gene>
    <name evidence="3" type="ORF">GGR13_003256</name>
</gene>
<dbReference type="InterPro" id="IPR007892">
    <property type="entry name" value="CHASE4"/>
</dbReference>
<dbReference type="PROSITE" id="PS50887">
    <property type="entry name" value="GGDEF"/>
    <property type="match status" value="1"/>
</dbReference>
<evidence type="ECO:0000259" key="2">
    <source>
        <dbReference type="PROSITE" id="PS50887"/>
    </source>
</evidence>
<evidence type="ECO:0000313" key="3">
    <source>
        <dbReference type="EMBL" id="MBB5747628.1"/>
    </source>
</evidence>
<dbReference type="NCBIfam" id="TIGR00254">
    <property type="entry name" value="GGDEF"/>
    <property type="match status" value="1"/>
</dbReference>
<keyword evidence="4" id="KW-1185">Reference proteome</keyword>
<dbReference type="SMART" id="SM00052">
    <property type="entry name" value="EAL"/>
    <property type="match status" value="1"/>
</dbReference>
<dbReference type="InterPro" id="IPR043128">
    <property type="entry name" value="Rev_trsase/Diguanyl_cyclase"/>
</dbReference>
<organism evidence="3 4">
    <name type="scientific">Brevundimonas variabilis</name>
    <dbReference type="NCBI Taxonomy" id="74312"/>
    <lineage>
        <taxon>Bacteria</taxon>
        <taxon>Pseudomonadati</taxon>
        <taxon>Pseudomonadota</taxon>
        <taxon>Alphaproteobacteria</taxon>
        <taxon>Caulobacterales</taxon>
        <taxon>Caulobacteraceae</taxon>
        <taxon>Brevundimonas</taxon>
    </lineage>
</organism>
<dbReference type="PANTHER" id="PTHR44757:SF2">
    <property type="entry name" value="BIOFILM ARCHITECTURE MAINTENANCE PROTEIN MBAA"/>
    <property type="match status" value="1"/>
</dbReference>
<dbReference type="PANTHER" id="PTHR44757">
    <property type="entry name" value="DIGUANYLATE CYCLASE DGCP"/>
    <property type="match status" value="1"/>
</dbReference>
<dbReference type="CDD" id="cd01949">
    <property type="entry name" value="GGDEF"/>
    <property type="match status" value="1"/>
</dbReference>
<dbReference type="EMBL" id="JACHOR010000006">
    <property type="protein sequence ID" value="MBB5747628.1"/>
    <property type="molecule type" value="Genomic_DNA"/>
</dbReference>
<proteinExistence type="predicted"/>
<feature type="domain" description="EAL" evidence="1">
    <location>
        <begin position="471"/>
        <end position="719"/>
    </location>
</feature>
<dbReference type="RefSeq" id="WP_183214607.1">
    <property type="nucleotide sequence ID" value="NZ_JACHOR010000006.1"/>
</dbReference>
<dbReference type="Gene3D" id="3.20.20.450">
    <property type="entry name" value="EAL domain"/>
    <property type="match status" value="1"/>
</dbReference>
<dbReference type="Gene3D" id="3.30.70.270">
    <property type="match status" value="1"/>
</dbReference>
<dbReference type="InterPro" id="IPR052155">
    <property type="entry name" value="Biofilm_reg_signaling"/>
</dbReference>
<dbReference type="Pfam" id="PF00563">
    <property type="entry name" value="EAL"/>
    <property type="match status" value="1"/>
</dbReference>
<reference evidence="3 4" key="1">
    <citation type="submission" date="2020-08" db="EMBL/GenBank/DDBJ databases">
        <title>Genomic Encyclopedia of Type Strains, Phase IV (KMG-IV): sequencing the most valuable type-strain genomes for metagenomic binning, comparative biology and taxonomic classification.</title>
        <authorList>
            <person name="Goeker M."/>
        </authorList>
    </citation>
    <scope>NUCLEOTIDE SEQUENCE [LARGE SCALE GENOMIC DNA]</scope>
    <source>
        <strain evidence="3 4">DSM 4737</strain>
    </source>
</reference>
<dbReference type="AlphaFoldDB" id="A0A7W9FHE7"/>
<evidence type="ECO:0000259" key="1">
    <source>
        <dbReference type="PROSITE" id="PS50883"/>
    </source>
</evidence>
<dbReference type="Proteomes" id="UP000545037">
    <property type="component" value="Unassembled WGS sequence"/>
</dbReference>
<name>A0A7W9FHE7_9CAUL</name>
<comment type="caution">
    <text evidence="3">The sequence shown here is derived from an EMBL/GenBank/DDBJ whole genome shotgun (WGS) entry which is preliminary data.</text>
</comment>
<dbReference type="Pfam" id="PF05228">
    <property type="entry name" value="CHASE4"/>
    <property type="match status" value="1"/>
</dbReference>